<sequence length="232" mass="25003">MSSRPGCNGDDLRFLGMVCVGISSPAMVMSFVSLGMFLTTPVKGSVFETGYDAESLVHLVSGVAARLVFSALSGTALSFFFHERHVLEHTKSRTKIALLLAGLLVFIFGSVLLMMNKHRTWAMNIIVCVTLFSGTLSVPVALLSMCNIEILFKGSCNNSSSSVHAVPEVLAREKALLAETKEKIKQLTEQQRVCKMAKSSGLPTVSSTQRICDELNAESKAEGFPSCFGVSN</sequence>
<feature type="transmembrane region" description="Helical" evidence="1">
    <location>
        <begin position="94"/>
        <end position="115"/>
    </location>
</feature>
<keyword evidence="1" id="KW-1133">Transmembrane helix</keyword>
<organism evidence="2">
    <name type="scientific">Mucochytrium quahogii</name>
    <dbReference type="NCBI Taxonomy" id="96639"/>
    <lineage>
        <taxon>Eukaryota</taxon>
        <taxon>Sar</taxon>
        <taxon>Stramenopiles</taxon>
        <taxon>Bigyra</taxon>
        <taxon>Labyrinthulomycetes</taxon>
        <taxon>Thraustochytrida</taxon>
        <taxon>Thraustochytriidae</taxon>
        <taxon>Mucochytrium</taxon>
    </lineage>
</organism>
<name>A0A7S2WSQ9_9STRA</name>
<feature type="transmembrane region" description="Helical" evidence="1">
    <location>
        <begin position="12"/>
        <end position="38"/>
    </location>
</feature>
<accession>A0A7S2WSQ9</accession>
<evidence type="ECO:0000313" key="2">
    <source>
        <dbReference type="EMBL" id="CAD9705856.1"/>
    </source>
</evidence>
<feature type="transmembrane region" description="Helical" evidence="1">
    <location>
        <begin position="121"/>
        <end position="143"/>
    </location>
</feature>
<keyword evidence="1" id="KW-0812">Transmembrane</keyword>
<gene>
    <name evidence="2" type="ORF">QSP1433_LOCUS16461</name>
</gene>
<protein>
    <submittedName>
        <fullName evidence="2">Uncharacterized protein</fullName>
    </submittedName>
</protein>
<proteinExistence type="predicted"/>
<reference evidence="2" key="1">
    <citation type="submission" date="2021-01" db="EMBL/GenBank/DDBJ databases">
        <authorList>
            <person name="Corre E."/>
            <person name="Pelletier E."/>
            <person name="Niang G."/>
            <person name="Scheremetjew M."/>
            <person name="Finn R."/>
            <person name="Kale V."/>
            <person name="Holt S."/>
            <person name="Cochrane G."/>
            <person name="Meng A."/>
            <person name="Brown T."/>
            <person name="Cohen L."/>
        </authorList>
    </citation>
    <scope>NUCLEOTIDE SEQUENCE</scope>
    <source>
        <strain evidence="2">NY070348D</strain>
    </source>
</reference>
<dbReference type="EMBL" id="HBHK01026216">
    <property type="protein sequence ID" value="CAD9705856.1"/>
    <property type="molecule type" value="Transcribed_RNA"/>
</dbReference>
<evidence type="ECO:0000256" key="1">
    <source>
        <dbReference type="SAM" id="Phobius"/>
    </source>
</evidence>
<dbReference type="AlphaFoldDB" id="A0A7S2WSQ9"/>
<keyword evidence="1" id="KW-0472">Membrane</keyword>
<feature type="transmembrane region" description="Helical" evidence="1">
    <location>
        <begin position="58"/>
        <end position="82"/>
    </location>
</feature>